<dbReference type="AlphaFoldDB" id="S2L7T0"/>
<proteinExistence type="predicted"/>
<dbReference type="PATRIC" id="fig|1121939.11.peg.3880"/>
<dbReference type="CDD" id="cd14743">
    <property type="entry name" value="PAAR_CT_1"/>
    <property type="match status" value="1"/>
</dbReference>
<dbReference type="Gene3D" id="2.60.200.60">
    <property type="match status" value="1"/>
</dbReference>
<keyword evidence="2" id="KW-0812">Transmembrane</keyword>
<keyword evidence="2" id="KW-0472">Membrane</keyword>
<keyword evidence="2" id="KW-1133">Transmembrane helix</keyword>
<dbReference type="RefSeq" id="WP_016418392.1">
    <property type="nucleotide sequence ID" value="NZ_AUAB01000005.1"/>
</dbReference>
<sequence length="370" mass="39672">MAVVEGKQVIIVGDRVICNCPGRPHTIVSGSPTNFFHGISMCRVGDKSSCGATIITGSERFTMVGAGRLAALDGSLTSCGGYVQADMALRSRAQAGGDSSFRAARMQTSRTTEASPHATQSSLASTSPTINQRPPYEIPANSGYWPPYNPLTREELNVVYVRPAIEIAVLTKTEAEEFLANLYEEHSVKGQLDTTRQVWGSAEHARDAYHIAKGLGGLGVMAYEKRINGRDYVIIRGYKRHQQTLMRGNRWRSNNPRVVQLGLGSHGARAVLRVSVVLDIAWATATNAVDAIIRDDRTMEDFVGRSGMDIAKGVVTTGLGLAAAAGVSSVLTGGLIFAGVVLLVGISLDQLDNHFGISDQLVERMKGEAQ</sequence>
<feature type="compositionally biased region" description="Polar residues" evidence="1">
    <location>
        <begin position="106"/>
        <end position="132"/>
    </location>
</feature>
<keyword evidence="4" id="KW-1185">Reference proteome</keyword>
<dbReference type="Proteomes" id="UP000014463">
    <property type="component" value="Unassembled WGS sequence"/>
</dbReference>
<evidence type="ECO:0000313" key="3">
    <source>
        <dbReference type="EMBL" id="EPC00801.1"/>
    </source>
</evidence>
<dbReference type="eggNOG" id="COG4104">
    <property type="taxonomic scope" value="Bacteria"/>
</dbReference>
<evidence type="ECO:0000256" key="2">
    <source>
        <dbReference type="SAM" id="Phobius"/>
    </source>
</evidence>
<dbReference type="STRING" id="1121939.L861_13505"/>
<organism evidence="3 4">
    <name type="scientific">Litchfieldella anticariensis (strain DSM 16096 / CECT 5854 / CIP 108499 / LMG 22089 / FP35)</name>
    <name type="common">Halomonas anticariensis</name>
    <dbReference type="NCBI Taxonomy" id="1121939"/>
    <lineage>
        <taxon>Bacteria</taxon>
        <taxon>Pseudomonadati</taxon>
        <taxon>Pseudomonadota</taxon>
        <taxon>Gammaproteobacteria</taxon>
        <taxon>Oceanospirillales</taxon>
        <taxon>Halomonadaceae</taxon>
        <taxon>Litchfieldella</taxon>
    </lineage>
</organism>
<evidence type="ECO:0000256" key="1">
    <source>
        <dbReference type="SAM" id="MobiDB-lite"/>
    </source>
</evidence>
<reference evidence="3 4" key="1">
    <citation type="journal article" date="2013" name="Genome Announc.">
        <title>Draft genome sequence of the moderately halophilic gammaproteobacterium Halomonas anticariensis FP35.</title>
        <authorList>
            <person name="Tahrioui A."/>
            <person name="Quesada E."/>
            <person name="Llamas I."/>
        </authorList>
    </citation>
    <scope>NUCLEOTIDE SEQUENCE [LARGE SCALE GENOMIC DNA]</scope>
    <source>
        <strain evidence="4">DSM 16096 / CECT 5854 / LMG 22089 / FP35</strain>
    </source>
</reference>
<feature type="transmembrane region" description="Helical" evidence="2">
    <location>
        <begin position="319"/>
        <end position="344"/>
    </location>
</feature>
<protein>
    <submittedName>
        <fullName evidence="3">Uncharacterized protein</fullName>
    </submittedName>
</protein>
<dbReference type="Pfam" id="PF05488">
    <property type="entry name" value="PAAR_motif"/>
    <property type="match status" value="1"/>
</dbReference>
<dbReference type="InterPro" id="IPR008727">
    <property type="entry name" value="PAAR_motif"/>
</dbReference>
<dbReference type="OrthoDB" id="7064929at2"/>
<dbReference type="EMBL" id="ASTJ01000039">
    <property type="protein sequence ID" value="EPC00801.1"/>
    <property type="molecule type" value="Genomic_DNA"/>
</dbReference>
<name>S2L7T0_LITA3</name>
<comment type="caution">
    <text evidence="3">The sequence shown here is derived from an EMBL/GenBank/DDBJ whole genome shotgun (WGS) entry which is preliminary data.</text>
</comment>
<evidence type="ECO:0000313" key="4">
    <source>
        <dbReference type="Proteomes" id="UP000014463"/>
    </source>
</evidence>
<gene>
    <name evidence="3" type="ORF">L861_13505</name>
</gene>
<feature type="region of interest" description="Disordered" evidence="1">
    <location>
        <begin position="98"/>
        <end position="141"/>
    </location>
</feature>
<accession>S2L7T0</accession>